<sequence length="167" mass="17962">MKTTAAAVAKTLRDRSEQARELALRELKMLQKDLATLEKILTGSRKAGDFALFDVVHGAFEIFRNASVALEHETLLTGIEKETAAVQAREFLEKHGATLLTKPAGWHWISPKGEMRFLGKATETEKAADALRTLLPGGRRGKSKAAAPAEDVQPAGTPADISADGGE</sequence>
<comment type="caution">
    <text evidence="3">The sequence shown here is derived from an EMBL/GenBank/DDBJ whole genome shotgun (WGS) entry which is preliminary data.</text>
</comment>
<evidence type="ECO:0000256" key="2">
    <source>
        <dbReference type="SAM" id="MobiDB-lite"/>
    </source>
</evidence>
<evidence type="ECO:0000313" key="3">
    <source>
        <dbReference type="EMBL" id="KUG27491.1"/>
    </source>
</evidence>
<feature type="coiled-coil region" evidence="1">
    <location>
        <begin position="13"/>
        <end position="40"/>
    </location>
</feature>
<reference evidence="3" key="1">
    <citation type="journal article" date="2015" name="Proc. Natl. Acad. Sci. U.S.A.">
        <title>Networks of energetic and metabolic interactions define dynamics in microbial communities.</title>
        <authorList>
            <person name="Embree M."/>
            <person name="Liu J.K."/>
            <person name="Al-Bassam M.M."/>
            <person name="Zengler K."/>
        </authorList>
    </citation>
    <scope>NUCLEOTIDE SEQUENCE</scope>
</reference>
<keyword evidence="1" id="KW-0175">Coiled coil</keyword>
<feature type="region of interest" description="Disordered" evidence="2">
    <location>
        <begin position="134"/>
        <end position="167"/>
    </location>
</feature>
<evidence type="ECO:0000256" key="1">
    <source>
        <dbReference type="SAM" id="Coils"/>
    </source>
</evidence>
<name>A0A0W8G4S2_9ZZZZ</name>
<gene>
    <name evidence="3" type="ORF">ASZ90_002663</name>
</gene>
<accession>A0A0W8G4S2</accession>
<dbReference type="EMBL" id="LNQE01000324">
    <property type="protein sequence ID" value="KUG27491.1"/>
    <property type="molecule type" value="Genomic_DNA"/>
</dbReference>
<protein>
    <submittedName>
        <fullName evidence="3">Uncharacterized protein</fullName>
    </submittedName>
</protein>
<dbReference type="AlphaFoldDB" id="A0A0W8G4S2"/>
<organism evidence="3">
    <name type="scientific">hydrocarbon metagenome</name>
    <dbReference type="NCBI Taxonomy" id="938273"/>
    <lineage>
        <taxon>unclassified sequences</taxon>
        <taxon>metagenomes</taxon>
        <taxon>ecological metagenomes</taxon>
    </lineage>
</organism>
<proteinExistence type="predicted"/>